<gene>
    <name evidence="7" type="ORF">EYC82_13025</name>
</gene>
<name>A0ABT3T7N5_9GAMM</name>
<reference evidence="7" key="1">
    <citation type="submission" date="2019-02" db="EMBL/GenBank/DDBJ databases">
        <authorList>
            <person name="Li S.-H."/>
        </authorList>
    </citation>
    <scope>NUCLEOTIDE SEQUENCE</scope>
    <source>
        <strain evidence="7">IMCC11814</strain>
    </source>
</reference>
<proteinExistence type="predicted"/>
<protein>
    <submittedName>
        <fullName evidence="7">Fatty acid hydroxylase family protein</fullName>
    </submittedName>
</protein>
<dbReference type="PANTHER" id="PTHR11863">
    <property type="entry name" value="STEROL DESATURASE"/>
    <property type="match status" value="1"/>
</dbReference>
<organism evidence="7 8">
    <name type="scientific">Candidatus Marimicrobium litorale</name>
    <dbReference type="NCBI Taxonomy" id="2518991"/>
    <lineage>
        <taxon>Bacteria</taxon>
        <taxon>Pseudomonadati</taxon>
        <taxon>Pseudomonadota</taxon>
        <taxon>Gammaproteobacteria</taxon>
        <taxon>Cellvibrionales</taxon>
        <taxon>Halieaceae</taxon>
        <taxon>Marimicrobium</taxon>
    </lineage>
</organism>
<feature type="transmembrane region" description="Helical" evidence="5">
    <location>
        <begin position="6"/>
        <end position="30"/>
    </location>
</feature>
<feature type="domain" description="Fatty acid hydroxylase" evidence="6">
    <location>
        <begin position="97"/>
        <end position="233"/>
    </location>
</feature>
<evidence type="ECO:0000313" key="7">
    <source>
        <dbReference type="EMBL" id="MCX2978283.1"/>
    </source>
</evidence>
<keyword evidence="2 5" id="KW-0812">Transmembrane</keyword>
<dbReference type="RefSeq" id="WP_279249980.1">
    <property type="nucleotide sequence ID" value="NZ_SHNO01000001.1"/>
</dbReference>
<evidence type="ECO:0000259" key="6">
    <source>
        <dbReference type="Pfam" id="PF04116"/>
    </source>
</evidence>
<keyword evidence="4 5" id="KW-0472">Membrane</keyword>
<feature type="transmembrane region" description="Helical" evidence="5">
    <location>
        <begin position="51"/>
        <end position="77"/>
    </location>
</feature>
<comment type="caution">
    <text evidence="7">The sequence shown here is derived from an EMBL/GenBank/DDBJ whole genome shotgun (WGS) entry which is preliminary data.</text>
</comment>
<evidence type="ECO:0000256" key="4">
    <source>
        <dbReference type="ARBA" id="ARBA00023136"/>
    </source>
</evidence>
<feature type="transmembrane region" description="Helical" evidence="5">
    <location>
        <begin position="89"/>
        <end position="110"/>
    </location>
</feature>
<comment type="subcellular location">
    <subcellularLocation>
        <location evidence="1">Membrane</location>
    </subcellularLocation>
</comment>
<feature type="transmembrane region" description="Helical" evidence="5">
    <location>
        <begin position="148"/>
        <end position="174"/>
    </location>
</feature>
<evidence type="ECO:0000313" key="8">
    <source>
        <dbReference type="Proteomes" id="UP001143304"/>
    </source>
</evidence>
<keyword evidence="8" id="KW-1185">Reference proteome</keyword>
<evidence type="ECO:0000256" key="2">
    <source>
        <dbReference type="ARBA" id="ARBA00022692"/>
    </source>
</evidence>
<dbReference type="InterPro" id="IPR006694">
    <property type="entry name" value="Fatty_acid_hydroxylase"/>
</dbReference>
<evidence type="ECO:0000256" key="1">
    <source>
        <dbReference type="ARBA" id="ARBA00004370"/>
    </source>
</evidence>
<dbReference type="EMBL" id="SHNO01000001">
    <property type="protein sequence ID" value="MCX2978283.1"/>
    <property type="molecule type" value="Genomic_DNA"/>
</dbReference>
<dbReference type="InterPro" id="IPR050307">
    <property type="entry name" value="Sterol_Desaturase_Related"/>
</dbReference>
<evidence type="ECO:0000256" key="3">
    <source>
        <dbReference type="ARBA" id="ARBA00022989"/>
    </source>
</evidence>
<dbReference type="Pfam" id="PF04116">
    <property type="entry name" value="FA_hydroxylase"/>
    <property type="match status" value="1"/>
</dbReference>
<sequence>MSANLIYIIQPIAALLIFVMLAHLVFFGPGRRLFSIRLIQRNYHGNNRRQLVHDLALTLLNLIVVITLTTLLFQWLFQVSLVTVIDSPSIAVTLGQFVLYFFAFDLYYYVWHRVLHTPFLYKHVHSHHHASTRPTPLTSYAVHPVEGFVSFLFTLLLFIVMDMSLMALIAMNAYSVIHSVILHSGHDLFPKWWYRNGLSKYYVTPLYHDLHHSEPESANFGIHTTIWDRVFGTVSTSLQTSFSRVTSTTRTA</sequence>
<evidence type="ECO:0000256" key="5">
    <source>
        <dbReference type="SAM" id="Phobius"/>
    </source>
</evidence>
<dbReference type="Proteomes" id="UP001143304">
    <property type="component" value="Unassembled WGS sequence"/>
</dbReference>
<accession>A0ABT3T7N5</accession>
<keyword evidence="3 5" id="KW-1133">Transmembrane helix</keyword>